<dbReference type="PANTHER" id="PTHR36964">
    <property type="entry name" value="PROTEIN-METHIONINE-SULFOXIDE REDUCTASE HEME-BINDING SUBUNIT MSRQ"/>
    <property type="match status" value="1"/>
</dbReference>
<evidence type="ECO:0000259" key="9">
    <source>
        <dbReference type="Pfam" id="PF01794"/>
    </source>
</evidence>
<dbReference type="PANTHER" id="PTHR36964:SF1">
    <property type="entry name" value="PROTEIN-METHIONINE-SULFOXIDE REDUCTASE HEME-BINDING SUBUNIT MSRQ"/>
    <property type="match status" value="1"/>
</dbReference>
<dbReference type="HAMAP" id="MF_01207">
    <property type="entry name" value="MsrQ"/>
    <property type="match status" value="1"/>
</dbReference>
<comment type="subunit">
    <text evidence="8">Heterodimer of a catalytic subunit (MsrP) and a heme-binding subunit (MsrQ).</text>
</comment>
<evidence type="ECO:0000256" key="5">
    <source>
        <dbReference type="ARBA" id="ARBA00022989"/>
    </source>
</evidence>
<keyword evidence="8" id="KW-0479">Metal-binding</keyword>
<evidence type="ECO:0000256" key="7">
    <source>
        <dbReference type="ARBA" id="ARBA00023136"/>
    </source>
</evidence>
<keyword evidence="6 8" id="KW-0408">Iron</keyword>
<protein>
    <recommendedName>
        <fullName evidence="8">Protein-methionine-sulfoxide reductase heme-binding subunit MsrQ</fullName>
    </recommendedName>
    <alternativeName>
        <fullName evidence="8">Flavocytochrome MsrQ</fullName>
    </alternativeName>
</protein>
<keyword evidence="8" id="KW-1003">Cell membrane</keyword>
<dbReference type="GO" id="GO:0046872">
    <property type="term" value="F:metal ion binding"/>
    <property type="evidence" value="ECO:0007669"/>
    <property type="project" value="UniProtKB-KW"/>
</dbReference>
<keyword evidence="4 8" id="KW-0812">Transmembrane</keyword>
<dbReference type="GO" id="GO:0010181">
    <property type="term" value="F:FMN binding"/>
    <property type="evidence" value="ECO:0007669"/>
    <property type="project" value="UniProtKB-UniRule"/>
</dbReference>
<comment type="subcellular location">
    <subcellularLocation>
        <location evidence="8">Cell membrane</location>
        <topology evidence="8">Multi-pass membrane protein</topology>
    </subcellularLocation>
    <subcellularLocation>
        <location evidence="1">Membrane</location>
        <topology evidence="1">Multi-pass membrane protein</topology>
    </subcellularLocation>
</comment>
<dbReference type="GO" id="GO:0016679">
    <property type="term" value="F:oxidoreductase activity, acting on diphenols and related substances as donors"/>
    <property type="evidence" value="ECO:0007669"/>
    <property type="project" value="TreeGrafter"/>
</dbReference>
<comment type="cofactor">
    <cofactor evidence="8">
        <name>FMN</name>
        <dbReference type="ChEBI" id="CHEBI:58210"/>
    </cofactor>
    <text evidence="8">Binds 1 FMN per subunit.</text>
</comment>
<dbReference type="EMBL" id="FOAS01000024">
    <property type="protein sequence ID" value="SEL80601.1"/>
    <property type="molecule type" value="Genomic_DNA"/>
</dbReference>
<evidence type="ECO:0000256" key="2">
    <source>
        <dbReference type="ARBA" id="ARBA00022448"/>
    </source>
</evidence>
<keyword evidence="3 8" id="KW-0349">Heme</keyword>
<sequence>MLLWRLAVAAVASLPFWYAIAGAAGAVDLGVDPGKELTLLLGQVALAELLVTLAMTPLRQITAWAGWLRVRRQLGLWTFFYATLHGLAFLAFLLGWQWADLWREIAERPYVLVGSLAWLGLLPLALTSYKAAMRKLGKRWKTLHQLIYLIAALALLHMLWVVRADMTQWLLYALPAALLLAWRVPAVSTWIVAWRGPMKKLAKNS</sequence>
<dbReference type="Pfam" id="PF01794">
    <property type="entry name" value="Ferric_reduct"/>
    <property type="match status" value="1"/>
</dbReference>
<feature type="domain" description="Ferric oxidoreductase" evidence="9">
    <location>
        <begin position="41"/>
        <end position="154"/>
    </location>
</feature>
<evidence type="ECO:0000313" key="10">
    <source>
        <dbReference type="EMBL" id="SEL80601.1"/>
    </source>
</evidence>
<feature type="transmembrane region" description="Helical" evidence="8">
    <location>
        <begin position="169"/>
        <end position="193"/>
    </location>
</feature>
<keyword evidence="11" id="KW-1185">Reference proteome</keyword>
<dbReference type="AlphaFoldDB" id="A0A1H7T6W3"/>
<feature type="transmembrane region" description="Helical" evidence="8">
    <location>
        <begin position="146"/>
        <end position="163"/>
    </location>
</feature>
<evidence type="ECO:0000256" key="6">
    <source>
        <dbReference type="ARBA" id="ARBA00023004"/>
    </source>
</evidence>
<feature type="transmembrane region" description="Helical" evidence="8">
    <location>
        <begin position="37"/>
        <end position="55"/>
    </location>
</feature>
<proteinExistence type="inferred from homology"/>
<evidence type="ECO:0000256" key="3">
    <source>
        <dbReference type="ARBA" id="ARBA00022617"/>
    </source>
</evidence>
<dbReference type="Proteomes" id="UP000185766">
    <property type="component" value="Unassembled WGS sequence"/>
</dbReference>
<accession>A0A1H7T6W3</accession>
<dbReference type="GO" id="GO:0030091">
    <property type="term" value="P:protein repair"/>
    <property type="evidence" value="ECO:0007669"/>
    <property type="project" value="UniProtKB-UniRule"/>
</dbReference>
<evidence type="ECO:0000256" key="4">
    <source>
        <dbReference type="ARBA" id="ARBA00022692"/>
    </source>
</evidence>
<keyword evidence="7 8" id="KW-0472">Membrane</keyword>
<keyword evidence="8" id="KW-0288">FMN</keyword>
<dbReference type="RefSeq" id="WP_074870678.1">
    <property type="nucleotide sequence ID" value="NZ_FOAS01000024.1"/>
</dbReference>
<reference evidence="10 11" key="1">
    <citation type="submission" date="2016-10" db="EMBL/GenBank/DDBJ databases">
        <authorList>
            <person name="de Groot N.N."/>
        </authorList>
    </citation>
    <scope>NUCLEOTIDE SEQUENCE [LARGE SCALE GENOMIC DNA]</scope>
    <source>
        <strain evidence="10 11">JCM 19513</strain>
    </source>
</reference>
<keyword evidence="8" id="KW-0249">Electron transport</keyword>
<feature type="transmembrane region" description="Helical" evidence="8">
    <location>
        <begin position="76"/>
        <end position="98"/>
    </location>
</feature>
<evidence type="ECO:0000256" key="1">
    <source>
        <dbReference type="ARBA" id="ARBA00004141"/>
    </source>
</evidence>
<dbReference type="GO" id="GO:0020037">
    <property type="term" value="F:heme binding"/>
    <property type="evidence" value="ECO:0007669"/>
    <property type="project" value="UniProtKB-UniRule"/>
</dbReference>
<dbReference type="GO" id="GO:0009055">
    <property type="term" value="F:electron transfer activity"/>
    <property type="evidence" value="ECO:0007669"/>
    <property type="project" value="UniProtKB-UniRule"/>
</dbReference>
<keyword evidence="8" id="KW-0285">Flavoprotein</keyword>
<evidence type="ECO:0000256" key="8">
    <source>
        <dbReference type="HAMAP-Rule" id="MF_01207"/>
    </source>
</evidence>
<feature type="transmembrane region" description="Helical" evidence="8">
    <location>
        <begin position="110"/>
        <end position="126"/>
    </location>
</feature>
<keyword evidence="2 8" id="KW-0813">Transport</keyword>
<dbReference type="STRING" id="1429083.GCA_001885685_02465"/>
<comment type="function">
    <text evidence="8">Part of the MsrPQ system that repairs oxidized periplasmic proteins containing methionine sulfoxide residues (Met-O), using respiratory chain electrons. Thus protects these proteins from oxidative-stress damage caused by reactive species of oxygen and chlorine generated by the host defense mechanisms. MsrPQ is essential for the maintenance of envelope integrity under bleach stress, rescuing a wide series of structurally unrelated periplasmic proteins from methionine oxidation. MsrQ provides electrons for reduction to the reductase catalytic subunit MsrP, using the quinone pool of the respiratory chain.</text>
</comment>
<dbReference type="InterPro" id="IPR013130">
    <property type="entry name" value="Fe3_Rdtase_TM_dom"/>
</dbReference>
<keyword evidence="5 8" id="KW-1133">Transmembrane helix</keyword>
<organism evidence="10 11">
    <name type="scientific">Atopomonas hussainii</name>
    <dbReference type="NCBI Taxonomy" id="1429083"/>
    <lineage>
        <taxon>Bacteria</taxon>
        <taxon>Pseudomonadati</taxon>
        <taxon>Pseudomonadota</taxon>
        <taxon>Gammaproteobacteria</taxon>
        <taxon>Pseudomonadales</taxon>
        <taxon>Pseudomonadaceae</taxon>
        <taxon>Atopomonas</taxon>
    </lineage>
</organism>
<gene>
    <name evidence="8" type="primary">msrQ</name>
    <name evidence="10" type="ORF">SAMN05216214_12420</name>
</gene>
<comment type="similarity">
    <text evidence="8">Belongs to the MsrQ family.</text>
</comment>
<dbReference type="GO" id="GO:0005886">
    <property type="term" value="C:plasma membrane"/>
    <property type="evidence" value="ECO:0007669"/>
    <property type="project" value="UniProtKB-SubCell"/>
</dbReference>
<name>A0A1H7T6W3_9GAMM</name>
<evidence type="ECO:0000313" key="11">
    <source>
        <dbReference type="Proteomes" id="UP000185766"/>
    </source>
</evidence>
<dbReference type="InterPro" id="IPR022837">
    <property type="entry name" value="MsrQ-like"/>
</dbReference>
<comment type="caution">
    <text evidence="8">Lacks conserved residue(s) required for the propagation of feature annotation.</text>
</comment>
<comment type="cofactor">
    <cofactor evidence="8">
        <name>heme b</name>
        <dbReference type="ChEBI" id="CHEBI:60344"/>
    </cofactor>
    <text evidence="8">Binds 1 heme b (iron(II)-protoporphyrin IX) group per subunit.</text>
</comment>